<evidence type="ECO:0000313" key="3">
    <source>
        <dbReference type="EMBL" id="MCF1713967.1"/>
    </source>
</evidence>
<evidence type="ECO:0000256" key="2">
    <source>
        <dbReference type="SAM" id="Phobius"/>
    </source>
</evidence>
<sequence length="217" mass="22879">MNASFPYEDLIARKLGELPPLPEMADSIWQRISTELDRELPTDDNDFGGDPGPHGGSPVAGWKGWSWLLLLAGIAALLIYLLKKSDLPVDQTVPVINQPVDSVELLPTAPGLSPPGPSSPGSSSPVLNDSTKDSSPVPGAEPGPLPDSAAVLQPPVVDAAAPEVKATTPESIAEPTIKQPDNLRPDSVGGRKRPSGIKGIRPDDYRIVPPKEKKDST</sequence>
<proteinExistence type="predicted"/>
<feature type="region of interest" description="Disordered" evidence="1">
    <location>
        <begin position="106"/>
        <end position="217"/>
    </location>
</feature>
<protein>
    <submittedName>
        <fullName evidence="3">Uncharacterized protein</fullName>
    </submittedName>
</protein>
<accession>A0ABS9BE24</accession>
<evidence type="ECO:0000313" key="4">
    <source>
        <dbReference type="Proteomes" id="UP001200145"/>
    </source>
</evidence>
<gene>
    <name evidence="3" type="ORF">L0U88_04890</name>
</gene>
<dbReference type="RefSeq" id="WP_234864494.1">
    <property type="nucleotide sequence ID" value="NZ_JAKEVY010000001.1"/>
</dbReference>
<keyword evidence="4" id="KW-1185">Reference proteome</keyword>
<dbReference type="Proteomes" id="UP001200145">
    <property type="component" value="Unassembled WGS sequence"/>
</dbReference>
<keyword evidence="2" id="KW-0812">Transmembrane</keyword>
<organism evidence="3 4">
    <name type="scientific">Flavihumibacter fluminis</name>
    <dbReference type="NCBI Taxonomy" id="2909236"/>
    <lineage>
        <taxon>Bacteria</taxon>
        <taxon>Pseudomonadati</taxon>
        <taxon>Bacteroidota</taxon>
        <taxon>Chitinophagia</taxon>
        <taxon>Chitinophagales</taxon>
        <taxon>Chitinophagaceae</taxon>
        <taxon>Flavihumibacter</taxon>
    </lineage>
</organism>
<keyword evidence="2" id="KW-1133">Transmembrane helix</keyword>
<feature type="transmembrane region" description="Helical" evidence="2">
    <location>
        <begin position="64"/>
        <end position="82"/>
    </location>
</feature>
<dbReference type="EMBL" id="JAKEVY010000001">
    <property type="protein sequence ID" value="MCF1713967.1"/>
    <property type="molecule type" value="Genomic_DNA"/>
</dbReference>
<name>A0ABS9BE24_9BACT</name>
<feature type="compositionally biased region" description="Basic and acidic residues" evidence="1">
    <location>
        <begin position="200"/>
        <end position="217"/>
    </location>
</feature>
<evidence type="ECO:0000256" key="1">
    <source>
        <dbReference type="SAM" id="MobiDB-lite"/>
    </source>
</evidence>
<comment type="caution">
    <text evidence="3">The sequence shown here is derived from an EMBL/GenBank/DDBJ whole genome shotgun (WGS) entry which is preliminary data.</text>
</comment>
<reference evidence="3 4" key="1">
    <citation type="submission" date="2022-01" db="EMBL/GenBank/DDBJ databases">
        <title>Flavihumibacter sp. nov., isolated from sediment of a river.</title>
        <authorList>
            <person name="Liu H."/>
        </authorList>
    </citation>
    <scope>NUCLEOTIDE SEQUENCE [LARGE SCALE GENOMIC DNA]</scope>
    <source>
        <strain evidence="3 4">RY-1</strain>
    </source>
</reference>
<keyword evidence="2" id="KW-0472">Membrane</keyword>